<evidence type="ECO:0000313" key="1">
    <source>
        <dbReference type="EMBL" id="ARS37667.1"/>
    </source>
</evidence>
<dbReference type="EMBL" id="CP021235">
    <property type="protein sequence ID" value="ARS37667.1"/>
    <property type="molecule type" value="Genomic_DNA"/>
</dbReference>
<reference evidence="2" key="1">
    <citation type="submission" date="2017-05" db="EMBL/GenBank/DDBJ databases">
        <authorList>
            <person name="Ray J."/>
            <person name="Price M."/>
            <person name="Deutschbauer A."/>
        </authorList>
    </citation>
    <scope>NUCLEOTIDE SEQUENCE [LARGE SCALE GENOMIC DNA]</scope>
    <source>
        <strain evidence="2">DSM 19842</strain>
    </source>
</reference>
<dbReference type="AlphaFoldDB" id="A0A1X9YXK9"/>
<evidence type="ECO:0008006" key="3">
    <source>
        <dbReference type="Google" id="ProtNLM"/>
    </source>
</evidence>
<dbReference type="RefSeq" id="WP_025609502.1">
    <property type="nucleotide sequence ID" value="NZ_CP021235.1"/>
</dbReference>
<protein>
    <recommendedName>
        <fullName evidence="3">SMP-30/Gluconolactonase/LRE-like region domain-containing protein</fullName>
    </recommendedName>
</protein>
<evidence type="ECO:0000313" key="2">
    <source>
        <dbReference type="Proteomes" id="UP000266292"/>
    </source>
</evidence>
<gene>
    <name evidence="1" type="ORF">CA264_00775</name>
</gene>
<dbReference type="Gene3D" id="2.120.10.30">
    <property type="entry name" value="TolB, C-terminal domain"/>
    <property type="match status" value="1"/>
</dbReference>
<organism evidence="1 2">
    <name type="scientific">Pontibacter actiniarum</name>
    <dbReference type="NCBI Taxonomy" id="323450"/>
    <lineage>
        <taxon>Bacteria</taxon>
        <taxon>Pseudomonadati</taxon>
        <taxon>Bacteroidota</taxon>
        <taxon>Cytophagia</taxon>
        <taxon>Cytophagales</taxon>
        <taxon>Hymenobacteraceae</taxon>
        <taxon>Pontibacter</taxon>
    </lineage>
</organism>
<proteinExistence type="predicted"/>
<name>A0A1X9YXK9_9BACT</name>
<dbReference type="KEGG" id="pact:CA264_00775"/>
<dbReference type="InterPro" id="IPR011042">
    <property type="entry name" value="6-blade_b-propeller_TolB-like"/>
</dbReference>
<accession>A0A1X9YXK9</accession>
<dbReference type="STRING" id="709015.GCA_000472485_04335"/>
<dbReference type="OrthoDB" id="9798438at2"/>
<dbReference type="Proteomes" id="UP000266292">
    <property type="component" value="Chromosome"/>
</dbReference>
<keyword evidence="2" id="KW-1185">Reference proteome</keyword>
<dbReference type="SUPFAM" id="SSF50956">
    <property type="entry name" value="Thermostable phytase (3-phytase)"/>
    <property type="match status" value="1"/>
</dbReference>
<sequence>MKLMLKTTVLFVTLVGLMLLIFRDELFLHEAAAANGLEKLASLPREVNESSGLAVLGQGQYLTHNDAGNSPNLYLLNAQGKLQQTISLRLPNVDWEDLTQDAEGNIYIADTGNNENDRRELAVYKLHPERPEQVQAIRFSYEDQTAYPPKKKQRNFDSEAIFWSNGKLYLISKDRGRGETAKVYQLPDQPGTYKARLIGSHNLKALVTGAAISPDGKTVALVSEEELHLFRGYSSPDKFYEGQYEKQKLDDAGQTEAVAFEGNNRLVLTSEGGNLYYFPL</sequence>